<evidence type="ECO:0000256" key="1">
    <source>
        <dbReference type="SAM" id="MobiDB-lite"/>
    </source>
</evidence>
<organism evidence="2">
    <name type="scientific">uncultured Rubrobacteraceae bacterium</name>
    <dbReference type="NCBI Taxonomy" id="349277"/>
    <lineage>
        <taxon>Bacteria</taxon>
        <taxon>Bacillati</taxon>
        <taxon>Actinomycetota</taxon>
        <taxon>Rubrobacteria</taxon>
        <taxon>Rubrobacterales</taxon>
        <taxon>Rubrobacteraceae</taxon>
        <taxon>environmental samples</taxon>
    </lineage>
</organism>
<gene>
    <name evidence="2" type="ORF">AVDCRST_MAG12-164</name>
</gene>
<proteinExistence type="predicted"/>
<dbReference type="Gene3D" id="3.40.50.1360">
    <property type="match status" value="1"/>
</dbReference>
<feature type="region of interest" description="Disordered" evidence="1">
    <location>
        <begin position="50"/>
        <end position="90"/>
    </location>
</feature>
<dbReference type="AlphaFoldDB" id="A0A6J4R5G0"/>
<evidence type="ECO:0000313" key="2">
    <source>
        <dbReference type="EMBL" id="CAA9464620.1"/>
    </source>
</evidence>
<accession>A0A6J4R5G0</accession>
<sequence length="90" mass="9582">MGNWRASGHKGRSDTCGFYFARDGSQVRLEMNGRVVAIGLEGMRAIPNRVGVSGGPGEAMANIGAGHPEERRCHNRPRRPPGLTLANPSG</sequence>
<dbReference type="SUPFAM" id="SSF100950">
    <property type="entry name" value="NagB/RpiA/CoA transferase-like"/>
    <property type="match status" value="1"/>
</dbReference>
<dbReference type="EMBL" id="CADCVK010000021">
    <property type="protein sequence ID" value="CAA9464620.1"/>
    <property type="molecule type" value="Genomic_DNA"/>
</dbReference>
<reference evidence="2" key="1">
    <citation type="submission" date="2020-02" db="EMBL/GenBank/DDBJ databases">
        <authorList>
            <person name="Meier V. D."/>
        </authorList>
    </citation>
    <scope>NUCLEOTIDE SEQUENCE</scope>
    <source>
        <strain evidence="2">AVDCRST_MAG12</strain>
    </source>
</reference>
<protein>
    <submittedName>
        <fullName evidence="2">Uncharacterized protein</fullName>
    </submittedName>
</protein>
<dbReference type="InterPro" id="IPR037171">
    <property type="entry name" value="NagB/RpiA_transferase-like"/>
</dbReference>
<name>A0A6J4R5G0_9ACTN</name>